<dbReference type="EMBL" id="OV170226">
    <property type="protein sequence ID" value="CAH0726846.1"/>
    <property type="molecule type" value="Genomic_DNA"/>
</dbReference>
<dbReference type="AlphaFoldDB" id="A0A8J9UUV4"/>
<protein>
    <submittedName>
        <fullName evidence="2">Uncharacterized protein</fullName>
    </submittedName>
</protein>
<name>A0A8J9UUV4_9NEOP</name>
<organism evidence="2 3">
    <name type="scientific">Brenthis ino</name>
    <name type="common">lesser marbled fritillary</name>
    <dbReference type="NCBI Taxonomy" id="405034"/>
    <lineage>
        <taxon>Eukaryota</taxon>
        <taxon>Metazoa</taxon>
        <taxon>Ecdysozoa</taxon>
        <taxon>Arthropoda</taxon>
        <taxon>Hexapoda</taxon>
        <taxon>Insecta</taxon>
        <taxon>Pterygota</taxon>
        <taxon>Neoptera</taxon>
        <taxon>Endopterygota</taxon>
        <taxon>Lepidoptera</taxon>
        <taxon>Glossata</taxon>
        <taxon>Ditrysia</taxon>
        <taxon>Papilionoidea</taxon>
        <taxon>Nymphalidae</taxon>
        <taxon>Heliconiinae</taxon>
        <taxon>Argynnini</taxon>
        <taxon>Brenthis</taxon>
    </lineage>
</organism>
<proteinExistence type="predicted"/>
<evidence type="ECO:0000313" key="3">
    <source>
        <dbReference type="Proteomes" id="UP000838878"/>
    </source>
</evidence>
<dbReference type="OrthoDB" id="5571054at2759"/>
<keyword evidence="3" id="KW-1185">Reference proteome</keyword>
<feature type="compositionally biased region" description="Basic and acidic residues" evidence="1">
    <location>
        <begin position="49"/>
        <end position="67"/>
    </location>
</feature>
<feature type="non-terminal residue" evidence="2">
    <location>
        <position position="67"/>
    </location>
</feature>
<feature type="compositionally biased region" description="Basic and acidic residues" evidence="1">
    <location>
        <begin position="11"/>
        <end position="27"/>
    </location>
</feature>
<feature type="region of interest" description="Disordered" evidence="1">
    <location>
        <begin position="1"/>
        <end position="67"/>
    </location>
</feature>
<gene>
    <name evidence="2" type="ORF">BINO364_LOCUS12264</name>
</gene>
<accession>A0A8J9UUV4</accession>
<evidence type="ECO:0000313" key="2">
    <source>
        <dbReference type="EMBL" id="CAH0726846.1"/>
    </source>
</evidence>
<evidence type="ECO:0000256" key="1">
    <source>
        <dbReference type="SAM" id="MobiDB-lite"/>
    </source>
</evidence>
<dbReference type="Proteomes" id="UP000838878">
    <property type="component" value="Chromosome 6"/>
</dbReference>
<sequence length="67" mass="7223">MPPFKAGLLKRKLDSGKEKDNVPKEDSNDSDNVEDLMKGDIDNGSDATDSEHEGDNASDGERDVSSV</sequence>
<reference evidence="2" key="1">
    <citation type="submission" date="2021-12" db="EMBL/GenBank/DDBJ databases">
        <authorList>
            <person name="Martin H S."/>
        </authorList>
    </citation>
    <scope>NUCLEOTIDE SEQUENCE</scope>
</reference>